<feature type="region of interest" description="Disordered" evidence="6">
    <location>
        <begin position="162"/>
        <end position="181"/>
    </location>
</feature>
<evidence type="ECO:0000259" key="7">
    <source>
        <dbReference type="PROSITE" id="PS50071"/>
    </source>
</evidence>
<name>A0A1G4KM91_9SACH</name>
<dbReference type="InterPro" id="IPR051000">
    <property type="entry name" value="Homeobox_DNA-bind_prot"/>
</dbReference>
<evidence type="ECO:0000256" key="3">
    <source>
        <dbReference type="ARBA" id="ARBA00023242"/>
    </source>
</evidence>
<evidence type="ECO:0000256" key="5">
    <source>
        <dbReference type="RuleBase" id="RU000682"/>
    </source>
</evidence>
<dbReference type="OrthoDB" id="6159439at2759"/>
<proteinExistence type="predicted"/>
<gene>
    <name evidence="8" type="ORF">LANO_0H12134G</name>
</gene>
<feature type="region of interest" description="Disordered" evidence="6">
    <location>
        <begin position="331"/>
        <end position="363"/>
    </location>
</feature>
<organism evidence="8 9">
    <name type="scientific">Lachancea nothofagi CBS 11611</name>
    <dbReference type="NCBI Taxonomy" id="1266666"/>
    <lineage>
        <taxon>Eukaryota</taxon>
        <taxon>Fungi</taxon>
        <taxon>Dikarya</taxon>
        <taxon>Ascomycota</taxon>
        <taxon>Saccharomycotina</taxon>
        <taxon>Saccharomycetes</taxon>
        <taxon>Saccharomycetales</taxon>
        <taxon>Saccharomycetaceae</taxon>
        <taxon>Lachancea</taxon>
    </lineage>
</organism>
<dbReference type="EMBL" id="LT598447">
    <property type="protein sequence ID" value="SCV05649.1"/>
    <property type="molecule type" value="Genomic_DNA"/>
</dbReference>
<dbReference type="PROSITE" id="PS50071">
    <property type="entry name" value="HOMEOBOX_2"/>
    <property type="match status" value="1"/>
</dbReference>
<dbReference type="CDD" id="cd00086">
    <property type="entry name" value="homeodomain"/>
    <property type="match status" value="1"/>
</dbReference>
<dbReference type="InterPro" id="IPR017970">
    <property type="entry name" value="Homeobox_CS"/>
</dbReference>
<protein>
    <submittedName>
        <fullName evidence="8">LANO_0H12134g1_1</fullName>
    </submittedName>
</protein>
<evidence type="ECO:0000256" key="2">
    <source>
        <dbReference type="ARBA" id="ARBA00023155"/>
    </source>
</evidence>
<dbReference type="Gene3D" id="1.10.10.60">
    <property type="entry name" value="Homeodomain-like"/>
    <property type="match status" value="1"/>
</dbReference>
<dbReference type="GO" id="GO:0030154">
    <property type="term" value="P:cell differentiation"/>
    <property type="evidence" value="ECO:0007669"/>
    <property type="project" value="TreeGrafter"/>
</dbReference>
<dbReference type="AlphaFoldDB" id="A0A1G4KM91"/>
<dbReference type="InterPro" id="IPR001356">
    <property type="entry name" value="HD"/>
</dbReference>
<dbReference type="PROSITE" id="PS00027">
    <property type="entry name" value="HOMEOBOX_1"/>
    <property type="match status" value="1"/>
</dbReference>
<evidence type="ECO:0000256" key="6">
    <source>
        <dbReference type="SAM" id="MobiDB-lite"/>
    </source>
</evidence>
<accession>A0A1G4KM91</accession>
<dbReference type="PANTHER" id="PTHR24324">
    <property type="entry name" value="HOMEOBOX PROTEIN HHEX"/>
    <property type="match status" value="1"/>
</dbReference>
<dbReference type="Proteomes" id="UP000189911">
    <property type="component" value="Chromosome H"/>
</dbReference>
<dbReference type="GO" id="GO:0000978">
    <property type="term" value="F:RNA polymerase II cis-regulatory region sequence-specific DNA binding"/>
    <property type="evidence" value="ECO:0007669"/>
    <property type="project" value="TreeGrafter"/>
</dbReference>
<dbReference type="Pfam" id="PF00046">
    <property type="entry name" value="Homeodomain"/>
    <property type="match status" value="1"/>
</dbReference>
<keyword evidence="9" id="KW-1185">Reference proteome</keyword>
<feature type="domain" description="Homeobox" evidence="7">
    <location>
        <begin position="173"/>
        <end position="233"/>
    </location>
</feature>
<evidence type="ECO:0000256" key="1">
    <source>
        <dbReference type="ARBA" id="ARBA00023125"/>
    </source>
</evidence>
<keyword evidence="2 4" id="KW-0371">Homeobox</keyword>
<evidence type="ECO:0000256" key="4">
    <source>
        <dbReference type="PROSITE-ProRule" id="PRU00108"/>
    </source>
</evidence>
<comment type="subcellular location">
    <subcellularLocation>
        <location evidence="4 5">Nucleus</location>
    </subcellularLocation>
</comment>
<dbReference type="SUPFAM" id="SSF46689">
    <property type="entry name" value="Homeodomain-like"/>
    <property type="match status" value="1"/>
</dbReference>
<reference evidence="9" key="1">
    <citation type="submission" date="2016-03" db="EMBL/GenBank/DDBJ databases">
        <authorList>
            <person name="Devillers Hugo."/>
        </authorList>
    </citation>
    <scope>NUCLEOTIDE SEQUENCE [LARGE SCALE GENOMIC DNA]</scope>
</reference>
<dbReference type="GO" id="GO:0000981">
    <property type="term" value="F:DNA-binding transcription factor activity, RNA polymerase II-specific"/>
    <property type="evidence" value="ECO:0007669"/>
    <property type="project" value="InterPro"/>
</dbReference>
<dbReference type="InterPro" id="IPR009057">
    <property type="entry name" value="Homeodomain-like_sf"/>
</dbReference>
<dbReference type="GO" id="GO:0005634">
    <property type="term" value="C:nucleus"/>
    <property type="evidence" value="ECO:0007669"/>
    <property type="project" value="UniProtKB-SubCell"/>
</dbReference>
<dbReference type="PANTHER" id="PTHR24324:SF9">
    <property type="entry name" value="HOMEOBOX DOMAIN-CONTAINING PROTEIN"/>
    <property type="match status" value="1"/>
</dbReference>
<evidence type="ECO:0000313" key="9">
    <source>
        <dbReference type="Proteomes" id="UP000189911"/>
    </source>
</evidence>
<keyword evidence="3 4" id="KW-0539">Nucleus</keyword>
<dbReference type="SMART" id="SM00389">
    <property type="entry name" value="HOX"/>
    <property type="match status" value="1"/>
</dbReference>
<feature type="DNA-binding region" description="Homeobox" evidence="4">
    <location>
        <begin position="175"/>
        <end position="234"/>
    </location>
</feature>
<evidence type="ECO:0000313" key="8">
    <source>
        <dbReference type="EMBL" id="SCV05649.1"/>
    </source>
</evidence>
<sequence length="393" mass="43399">MLPPINILLQEHENQHENQHGSLSEPCSPFFGPARLPSFKTNANGTIRLPPLQALQTAKAPAAIAVPRSMSSTIKIESQVLTTPRSSLKRARSCSGAIENSPTVTRQTNGCTASDAPMVVVESLATRKANSSRALTPTSLARTPATDHRKAFAFISHSQDTFPSKEPSIDNAPLARRKRRRTSRRELNILQSEFEMCPTPDKQKRLELSELCSMSEKAIQIWFQNKRQSAKRQHKVVNQHTTNIYAGSVETTPAPRPQTLVSHTMTPLAIKPTIYGQEDPDTPPSALFDTSNIVVDTMMSTSSPTPSKQSSLQQLSRGQALTFRLKNDTKTLTPIRTSPNNRVNKLINGNTKSPKALRTGNVSPTRQSKFTTKRYHDQDRAPLRGIDVNILGN</sequence>
<feature type="compositionally biased region" description="Polar residues" evidence="6">
    <location>
        <begin position="331"/>
        <end position="353"/>
    </location>
</feature>
<keyword evidence="1 4" id="KW-0238">DNA-binding</keyword>